<comment type="subcellular location">
    <subcellularLocation>
        <location evidence="1 6">Membrane</location>
        <topology evidence="1 6">Multi-pass membrane protein</topology>
    </subcellularLocation>
</comment>
<keyword evidence="3 6" id="KW-0812">Transmembrane</keyword>
<dbReference type="Proteomes" id="UP000614350">
    <property type="component" value="Unassembled WGS sequence"/>
</dbReference>
<feature type="transmembrane region" description="Helical" evidence="6">
    <location>
        <begin position="90"/>
        <end position="109"/>
    </location>
</feature>
<sequence>MSRIEVIKESIEKTLKDENKPWAKLFAFAEEKTGVNRLYIFVGFIVIFSLYLLIGVGQQLICNIIGFIYPAYCSMKALESPMKEDDSKWLTYWIVFAVFTIIEFFSEFIVRWLPFYWLLKCIFYIWLMAPMEYNGSLIIYERIIRPKFLRYHSRVDKFLSTNHERALKIAVDAILAEKRE</sequence>
<dbReference type="InterPro" id="IPR004345">
    <property type="entry name" value="TB2_DP1_HVA22"/>
</dbReference>
<gene>
    <name evidence="7" type="ORF">HZH66_009454</name>
</gene>
<comment type="caution">
    <text evidence="7">The sequence shown here is derived from an EMBL/GenBank/DDBJ whole genome shotgun (WGS) entry which is preliminary data.</text>
</comment>
<dbReference type="GO" id="GO:0016020">
    <property type="term" value="C:membrane"/>
    <property type="evidence" value="ECO:0007669"/>
    <property type="project" value="UniProtKB-SubCell"/>
</dbReference>
<evidence type="ECO:0000256" key="4">
    <source>
        <dbReference type="ARBA" id="ARBA00022989"/>
    </source>
</evidence>
<name>A0A834JQC5_VESVU</name>
<dbReference type="EMBL" id="JACSEA010000010">
    <property type="protein sequence ID" value="KAF7390974.1"/>
    <property type="molecule type" value="Genomic_DNA"/>
</dbReference>
<organism evidence="7 8">
    <name type="scientific">Vespula vulgaris</name>
    <name type="common">Yellow jacket</name>
    <name type="synonym">Wasp</name>
    <dbReference type="NCBI Taxonomy" id="7454"/>
    <lineage>
        <taxon>Eukaryota</taxon>
        <taxon>Metazoa</taxon>
        <taxon>Ecdysozoa</taxon>
        <taxon>Arthropoda</taxon>
        <taxon>Hexapoda</taxon>
        <taxon>Insecta</taxon>
        <taxon>Pterygota</taxon>
        <taxon>Neoptera</taxon>
        <taxon>Endopterygota</taxon>
        <taxon>Hymenoptera</taxon>
        <taxon>Apocrita</taxon>
        <taxon>Aculeata</taxon>
        <taxon>Vespoidea</taxon>
        <taxon>Vespidae</taxon>
        <taxon>Vespinae</taxon>
        <taxon>Vespula</taxon>
    </lineage>
</organism>
<dbReference type="PANTHER" id="PTHR12300:SF161">
    <property type="entry name" value="RECEPTOR EXPRESSION-ENHANCING PROTEIN"/>
    <property type="match status" value="1"/>
</dbReference>
<evidence type="ECO:0000256" key="2">
    <source>
        <dbReference type="ARBA" id="ARBA00008573"/>
    </source>
</evidence>
<feature type="transmembrane region" description="Helical" evidence="6">
    <location>
        <begin position="115"/>
        <end position="140"/>
    </location>
</feature>
<evidence type="ECO:0000256" key="1">
    <source>
        <dbReference type="ARBA" id="ARBA00004141"/>
    </source>
</evidence>
<dbReference type="AlphaFoldDB" id="A0A834JQC5"/>
<dbReference type="Pfam" id="PF03134">
    <property type="entry name" value="TB2_DP1_HVA22"/>
    <property type="match status" value="1"/>
</dbReference>
<reference evidence="7" key="1">
    <citation type="journal article" date="2020" name="G3 (Bethesda)">
        <title>High-Quality Assemblies for Three Invasive Social Wasps from the &lt;i&gt;Vespula&lt;/i&gt; Genus.</title>
        <authorList>
            <person name="Harrop T.W.R."/>
            <person name="Guhlin J."/>
            <person name="McLaughlin G.M."/>
            <person name="Permina E."/>
            <person name="Stockwell P."/>
            <person name="Gilligan J."/>
            <person name="Le Lec M.F."/>
            <person name="Gruber M.A.M."/>
            <person name="Quinn O."/>
            <person name="Lovegrove M."/>
            <person name="Duncan E.J."/>
            <person name="Remnant E.J."/>
            <person name="Van Eeckhoven J."/>
            <person name="Graham B."/>
            <person name="Knapp R.A."/>
            <person name="Langford K.W."/>
            <person name="Kronenberg Z."/>
            <person name="Press M.O."/>
            <person name="Eacker S.M."/>
            <person name="Wilson-Rankin E.E."/>
            <person name="Purcell J."/>
            <person name="Lester P.J."/>
            <person name="Dearden P.K."/>
        </authorList>
    </citation>
    <scope>NUCLEOTIDE SEQUENCE</scope>
    <source>
        <strain evidence="7">Marl-1</strain>
    </source>
</reference>
<evidence type="ECO:0000313" key="7">
    <source>
        <dbReference type="EMBL" id="KAF7390974.1"/>
    </source>
</evidence>
<evidence type="ECO:0000256" key="6">
    <source>
        <dbReference type="RuleBase" id="RU362006"/>
    </source>
</evidence>
<evidence type="ECO:0000256" key="3">
    <source>
        <dbReference type="ARBA" id="ARBA00022692"/>
    </source>
</evidence>
<feature type="transmembrane region" description="Helical" evidence="6">
    <location>
        <begin position="38"/>
        <end position="69"/>
    </location>
</feature>
<keyword evidence="8" id="KW-1185">Reference proteome</keyword>
<dbReference type="PANTHER" id="PTHR12300">
    <property type="entry name" value="HVA22-LIKE PROTEINS"/>
    <property type="match status" value="1"/>
</dbReference>
<keyword evidence="4 6" id="KW-1133">Transmembrane helix</keyword>
<accession>A0A834JQC5</accession>
<comment type="similarity">
    <text evidence="2 6">Belongs to the DP1 family.</text>
</comment>
<evidence type="ECO:0000313" key="8">
    <source>
        <dbReference type="Proteomes" id="UP000614350"/>
    </source>
</evidence>
<proteinExistence type="inferred from homology"/>
<keyword evidence="5 6" id="KW-0472">Membrane</keyword>
<protein>
    <recommendedName>
        <fullName evidence="6">Receptor expression-enhancing protein</fullName>
    </recommendedName>
</protein>
<evidence type="ECO:0000256" key="5">
    <source>
        <dbReference type="ARBA" id="ARBA00023136"/>
    </source>
</evidence>